<dbReference type="KEGG" id="erz:ER308_10670"/>
<gene>
    <name evidence="2" type="ORF">ER308_10670</name>
</gene>
<evidence type="ECO:0000313" key="3">
    <source>
        <dbReference type="Proteomes" id="UP000291469"/>
    </source>
</evidence>
<dbReference type="Proteomes" id="UP000291469">
    <property type="component" value="Chromosome"/>
</dbReference>
<protein>
    <recommendedName>
        <fullName evidence="1">ABM domain-containing protein</fullName>
    </recommendedName>
</protein>
<keyword evidence="3" id="KW-1185">Reference proteome</keyword>
<reference evidence="2 3" key="1">
    <citation type="submission" date="2019-01" db="EMBL/GenBank/DDBJ databases">
        <title>Egibacter rhizosphaerae EGI 80759T.</title>
        <authorList>
            <person name="Chen D.-D."/>
            <person name="Tian Y."/>
            <person name="Jiao J.-Y."/>
            <person name="Zhang X.-T."/>
            <person name="Zhang Y.-G."/>
            <person name="Zhang Y."/>
            <person name="Xiao M."/>
            <person name="Shu W.-S."/>
            <person name="Li W.-J."/>
        </authorList>
    </citation>
    <scope>NUCLEOTIDE SEQUENCE [LARGE SCALE GENOMIC DNA]</scope>
    <source>
        <strain evidence="2 3">EGI 80759</strain>
    </source>
</reference>
<dbReference type="InterPro" id="IPR011008">
    <property type="entry name" value="Dimeric_a/b-barrel"/>
</dbReference>
<dbReference type="SUPFAM" id="SSF54909">
    <property type="entry name" value="Dimeric alpha+beta barrel"/>
    <property type="match status" value="1"/>
</dbReference>
<dbReference type="OrthoDB" id="287932at2"/>
<accession>A0A411YFS5</accession>
<evidence type="ECO:0000259" key="1">
    <source>
        <dbReference type="PROSITE" id="PS51725"/>
    </source>
</evidence>
<feature type="domain" description="ABM" evidence="1">
    <location>
        <begin position="2"/>
        <end position="98"/>
    </location>
</feature>
<proteinExistence type="predicted"/>
<dbReference type="Gene3D" id="3.30.70.100">
    <property type="match status" value="1"/>
</dbReference>
<dbReference type="RefSeq" id="WP_131154974.1">
    <property type="nucleotide sequence ID" value="NZ_CP036402.1"/>
</dbReference>
<dbReference type="EMBL" id="CP036402">
    <property type="protein sequence ID" value="QBI19977.1"/>
    <property type="molecule type" value="Genomic_DNA"/>
</dbReference>
<dbReference type="PROSITE" id="PS51725">
    <property type="entry name" value="ABM"/>
    <property type="match status" value="1"/>
</dbReference>
<dbReference type="Pfam" id="PF03992">
    <property type="entry name" value="ABM"/>
    <property type="match status" value="1"/>
</dbReference>
<dbReference type="InterPro" id="IPR007138">
    <property type="entry name" value="ABM_dom"/>
</dbReference>
<name>A0A411YFS5_9ACTN</name>
<organism evidence="2 3">
    <name type="scientific">Egibacter rhizosphaerae</name>
    <dbReference type="NCBI Taxonomy" id="1670831"/>
    <lineage>
        <taxon>Bacteria</taxon>
        <taxon>Bacillati</taxon>
        <taxon>Actinomycetota</taxon>
        <taxon>Nitriliruptoria</taxon>
        <taxon>Egibacterales</taxon>
        <taxon>Egibacteraceae</taxon>
        <taxon>Egibacter</taxon>
    </lineage>
</organism>
<sequence length="137" mass="15196">MLIVAGCLRVQAAGREDYIAGCREVVKAALRAEGCLDFALTADPMSSDRIYVYERWTSREALQRFRGSGPDPAQASKIPEADVQHCHAPFRGRLSSPMEPRACDKHTAQGPEIGQAPPFRWFWCAVRTIHASHTVTD</sequence>
<dbReference type="AlphaFoldDB" id="A0A411YFS5"/>
<evidence type="ECO:0000313" key="2">
    <source>
        <dbReference type="EMBL" id="QBI19977.1"/>
    </source>
</evidence>